<reference evidence="1" key="1">
    <citation type="submission" date="2020-03" db="EMBL/GenBank/DDBJ databases">
        <title>Transcriptomic Profiling of the Digestive Tract of the Rat Flea, Xenopsylla cheopis, Following Blood Feeding and Infection with Yersinia pestis.</title>
        <authorList>
            <person name="Bland D.M."/>
            <person name="Martens C.A."/>
            <person name="Virtaneva K."/>
            <person name="Kanakabandi K."/>
            <person name="Long D."/>
            <person name="Rosenke R."/>
            <person name="Saturday G.A."/>
            <person name="Hoyt F.H."/>
            <person name="Bruno D.P."/>
            <person name="Ribeiro J.M.C."/>
            <person name="Hinnebusch J."/>
        </authorList>
    </citation>
    <scope>NUCLEOTIDE SEQUENCE</scope>
</reference>
<proteinExistence type="predicted"/>
<dbReference type="EMBL" id="GIIL01004116">
    <property type="protein sequence ID" value="NOV47842.1"/>
    <property type="molecule type" value="Transcribed_RNA"/>
</dbReference>
<sequence length="480" mass="54265">MSPKCPVPSLGECAITELAESLMRALATASDELEATLCLIDLCSYFEKCNATTDVYQDLLQAILCTDYLNPLCRFLSMQLLLKETVTFLATGMFPVSYYERLLQVISVQGSGLKTLNMKGVWVKEENMYYLFDIVRKLKNLNRLTIPYIANDELLHHIGESCANLKFLDISGETDITEIGIQSLYTGVTREALTVVDIGILGEENICHTDIAELIYNLPNLINLVTYSFVGKAIHHIYTRKSKHFRSKLNYVHDTDTDLRTMNSIVEICPEVECLYLDNPGHGVVSKIDQLKLTKLKLHNFRCVDLHLLLERCGDTLIHLSVIQGRGTIDFSKLAEHCPNLTGLEIYMMDSLVKSDDTNFLNAQNLEILHSKIPNSVLSYLITHTPKLKRLSVGDVNFTDDDIFRVFNNTEFPYLEDVWFLNASYLSTASVEVMMDRCPMLTILGQLSGWNVTYEDLELMRTMISSANTKLTLLPNGILP</sequence>
<dbReference type="GO" id="GO:0019005">
    <property type="term" value="C:SCF ubiquitin ligase complex"/>
    <property type="evidence" value="ECO:0007669"/>
    <property type="project" value="TreeGrafter"/>
</dbReference>
<dbReference type="Gene3D" id="3.80.10.10">
    <property type="entry name" value="Ribonuclease Inhibitor"/>
    <property type="match status" value="2"/>
</dbReference>
<protein>
    <submittedName>
        <fullName evidence="1">Uncharacterized protein</fullName>
    </submittedName>
</protein>
<name>A0A6M2DNI8_XENCH</name>
<dbReference type="GO" id="GO:0031146">
    <property type="term" value="P:SCF-dependent proteasomal ubiquitin-dependent protein catabolic process"/>
    <property type="evidence" value="ECO:0007669"/>
    <property type="project" value="TreeGrafter"/>
</dbReference>
<dbReference type="AlphaFoldDB" id="A0A6M2DNI8"/>
<accession>A0A6M2DNI8</accession>
<organism evidence="1">
    <name type="scientific">Xenopsylla cheopis</name>
    <name type="common">Oriental rat flea</name>
    <name type="synonym">Pulex cheopis</name>
    <dbReference type="NCBI Taxonomy" id="163159"/>
    <lineage>
        <taxon>Eukaryota</taxon>
        <taxon>Metazoa</taxon>
        <taxon>Ecdysozoa</taxon>
        <taxon>Arthropoda</taxon>
        <taxon>Hexapoda</taxon>
        <taxon>Insecta</taxon>
        <taxon>Pterygota</taxon>
        <taxon>Neoptera</taxon>
        <taxon>Endopterygota</taxon>
        <taxon>Siphonaptera</taxon>
        <taxon>Pulicidae</taxon>
        <taxon>Xenopsyllinae</taxon>
        <taxon>Xenopsylla</taxon>
    </lineage>
</organism>
<dbReference type="PANTHER" id="PTHR13318">
    <property type="entry name" value="PARTNER OF PAIRED, ISOFORM B-RELATED"/>
    <property type="match status" value="1"/>
</dbReference>
<evidence type="ECO:0000313" key="1">
    <source>
        <dbReference type="EMBL" id="NOV47842.1"/>
    </source>
</evidence>
<dbReference type="InterPro" id="IPR032675">
    <property type="entry name" value="LRR_dom_sf"/>
</dbReference>
<dbReference type="SUPFAM" id="SSF52047">
    <property type="entry name" value="RNI-like"/>
    <property type="match status" value="1"/>
</dbReference>